<feature type="region of interest" description="Disordered" evidence="1">
    <location>
        <begin position="168"/>
        <end position="193"/>
    </location>
</feature>
<gene>
    <name evidence="2" type="ORF">F0562_011587</name>
</gene>
<name>A0A5J4ZSU7_9ASTE</name>
<dbReference type="AlphaFoldDB" id="A0A5J4ZSU7"/>
<sequence>MLRVWLPDPVQEAPCDFCSFKSGDFYGADPYRSIEGLSMRTVAIHISLSAISTTDQSLDRSARTIAQADASMKSDAASWDMEFCKDSKRLLARQSSPEPAPPEVAKTCLPRWQRRASRDGRAKPPELALLAKMAELRLQSQNKATGYGKARDTARVIAHGVSYGGDTQFPCSDGGMEEDALSSSSSMEVVKDKNENEIEIVNLEDKVEAPSLE</sequence>
<protein>
    <submittedName>
        <fullName evidence="2">Uncharacterized protein</fullName>
    </submittedName>
</protein>
<organism evidence="2 3">
    <name type="scientific">Nyssa sinensis</name>
    <dbReference type="NCBI Taxonomy" id="561372"/>
    <lineage>
        <taxon>Eukaryota</taxon>
        <taxon>Viridiplantae</taxon>
        <taxon>Streptophyta</taxon>
        <taxon>Embryophyta</taxon>
        <taxon>Tracheophyta</taxon>
        <taxon>Spermatophyta</taxon>
        <taxon>Magnoliopsida</taxon>
        <taxon>eudicotyledons</taxon>
        <taxon>Gunneridae</taxon>
        <taxon>Pentapetalae</taxon>
        <taxon>asterids</taxon>
        <taxon>Cornales</taxon>
        <taxon>Nyssaceae</taxon>
        <taxon>Nyssa</taxon>
    </lineage>
</organism>
<proteinExistence type="predicted"/>
<evidence type="ECO:0000313" key="3">
    <source>
        <dbReference type="Proteomes" id="UP000325577"/>
    </source>
</evidence>
<evidence type="ECO:0000313" key="2">
    <source>
        <dbReference type="EMBL" id="KAA8520914.1"/>
    </source>
</evidence>
<dbReference type="Proteomes" id="UP000325577">
    <property type="component" value="Linkage Group LG5"/>
</dbReference>
<keyword evidence="3" id="KW-1185">Reference proteome</keyword>
<accession>A0A5J4ZSU7</accession>
<reference evidence="2 3" key="1">
    <citation type="submission" date="2019-09" db="EMBL/GenBank/DDBJ databases">
        <title>A chromosome-level genome assembly of the Chinese tupelo Nyssa sinensis.</title>
        <authorList>
            <person name="Yang X."/>
            <person name="Kang M."/>
            <person name="Yang Y."/>
            <person name="Xiong H."/>
            <person name="Wang M."/>
            <person name="Zhang Z."/>
            <person name="Wang Z."/>
            <person name="Wu H."/>
            <person name="Ma T."/>
            <person name="Liu J."/>
            <person name="Xi Z."/>
        </authorList>
    </citation>
    <scope>NUCLEOTIDE SEQUENCE [LARGE SCALE GENOMIC DNA]</scope>
    <source>
        <strain evidence="2">J267</strain>
        <tissue evidence="2">Leaf</tissue>
    </source>
</reference>
<dbReference type="EMBL" id="CM018048">
    <property type="protein sequence ID" value="KAA8520914.1"/>
    <property type="molecule type" value="Genomic_DNA"/>
</dbReference>
<evidence type="ECO:0000256" key="1">
    <source>
        <dbReference type="SAM" id="MobiDB-lite"/>
    </source>
</evidence>